<dbReference type="Proteomes" id="UP000054549">
    <property type="component" value="Unassembled WGS sequence"/>
</dbReference>
<protein>
    <submittedName>
        <fullName evidence="1">Uncharacterized protein</fullName>
    </submittedName>
</protein>
<evidence type="ECO:0000313" key="1">
    <source>
        <dbReference type="EMBL" id="KIL57176.1"/>
    </source>
</evidence>
<reference evidence="1 2" key="1">
    <citation type="submission" date="2014-04" db="EMBL/GenBank/DDBJ databases">
        <title>Evolutionary Origins and Diversification of the Mycorrhizal Mutualists.</title>
        <authorList>
            <consortium name="DOE Joint Genome Institute"/>
            <consortium name="Mycorrhizal Genomics Consortium"/>
            <person name="Kohler A."/>
            <person name="Kuo A."/>
            <person name="Nagy L.G."/>
            <person name="Floudas D."/>
            <person name="Copeland A."/>
            <person name="Barry K.W."/>
            <person name="Cichocki N."/>
            <person name="Veneault-Fourrey C."/>
            <person name="LaButti K."/>
            <person name="Lindquist E.A."/>
            <person name="Lipzen A."/>
            <person name="Lundell T."/>
            <person name="Morin E."/>
            <person name="Murat C."/>
            <person name="Riley R."/>
            <person name="Ohm R."/>
            <person name="Sun H."/>
            <person name="Tunlid A."/>
            <person name="Henrissat B."/>
            <person name="Grigoriev I.V."/>
            <person name="Hibbett D.S."/>
            <person name="Martin F."/>
        </authorList>
    </citation>
    <scope>NUCLEOTIDE SEQUENCE [LARGE SCALE GENOMIC DNA]</scope>
    <source>
        <strain evidence="1 2">Koide BX008</strain>
    </source>
</reference>
<dbReference type="InParanoid" id="A0A0C2WKF6"/>
<dbReference type="EMBL" id="KN818379">
    <property type="protein sequence ID" value="KIL57176.1"/>
    <property type="molecule type" value="Genomic_DNA"/>
</dbReference>
<evidence type="ECO:0000313" key="2">
    <source>
        <dbReference type="Proteomes" id="UP000054549"/>
    </source>
</evidence>
<organism evidence="1 2">
    <name type="scientific">Amanita muscaria (strain Koide BX008)</name>
    <dbReference type="NCBI Taxonomy" id="946122"/>
    <lineage>
        <taxon>Eukaryota</taxon>
        <taxon>Fungi</taxon>
        <taxon>Dikarya</taxon>
        <taxon>Basidiomycota</taxon>
        <taxon>Agaricomycotina</taxon>
        <taxon>Agaricomycetes</taxon>
        <taxon>Agaricomycetidae</taxon>
        <taxon>Agaricales</taxon>
        <taxon>Pluteineae</taxon>
        <taxon>Amanitaceae</taxon>
        <taxon>Amanita</taxon>
    </lineage>
</organism>
<accession>A0A0C2WKF6</accession>
<dbReference type="AlphaFoldDB" id="A0A0C2WKF6"/>
<sequence>MCFTCGLCQAKLEPSTSRRRLWPGLKKPKPGLSGQAVAGRNSHQCTFSCGKSRKVLTPKDAASRFCTSLFIFDNHNARRPISSPSLILNFLQPQNAYPPKEALHWDGNIACDWDRCWHDLQWCFLCSA</sequence>
<keyword evidence="2" id="KW-1185">Reference proteome</keyword>
<proteinExistence type="predicted"/>
<name>A0A0C2WKF6_AMAMK</name>
<dbReference type="HOGENOM" id="CLU_1959008_0_0_1"/>
<gene>
    <name evidence="1" type="ORF">M378DRAFT_399943</name>
</gene>